<dbReference type="AlphaFoldDB" id="A0ABD5RAA4"/>
<sequence length="211" mass="22765">MTGVRAEVEVSEPGSCPVASVSESVEGSVGSVSWTASDDAVTEEFTVETDDDSLDSADVERVFDYGSESVYQFQRDGGDCVCEVVESVDCPIADVRAERGSLVLTLHLDEMADLRTLVSTLREQFGGVGVRYLAQASAEAAEGSDLVPVDRGRLTDRQEEVLRTAHEMGYFEYPRDSNATEVAAALDIRPSTFTEHLSAAQSKLLDDLLAD</sequence>
<name>A0ABD5RAA4_9EURY</name>
<feature type="region of interest" description="Disordered" evidence="3">
    <location>
        <begin position="1"/>
        <end position="22"/>
    </location>
</feature>
<dbReference type="InterPro" id="IPR056433">
    <property type="entry name" value="DmsR-like_N"/>
</dbReference>
<gene>
    <name evidence="6" type="ORF">ACFPJ5_08400</name>
</gene>
<dbReference type="InterPro" id="IPR007050">
    <property type="entry name" value="HTH_bacterioopsin"/>
</dbReference>
<dbReference type="EMBL" id="JBHSKX010000001">
    <property type="protein sequence ID" value="MFC5366959.1"/>
    <property type="molecule type" value="Genomic_DNA"/>
</dbReference>
<dbReference type="PANTHER" id="PTHR34236:SF1">
    <property type="entry name" value="DIMETHYL SULFOXIDE REDUCTASE TRANSCRIPTIONAL ACTIVATOR"/>
    <property type="match status" value="1"/>
</dbReference>
<dbReference type="Proteomes" id="UP001596201">
    <property type="component" value="Unassembled WGS sequence"/>
</dbReference>
<accession>A0ABD5RAA4</accession>
<dbReference type="RefSeq" id="WP_227227709.1">
    <property type="nucleotide sequence ID" value="NZ_JAJCVJ010000001.1"/>
</dbReference>
<keyword evidence="2" id="KW-0804">Transcription</keyword>
<dbReference type="Pfam" id="PF24277">
    <property type="entry name" value="DmsR_N"/>
    <property type="match status" value="1"/>
</dbReference>
<keyword evidence="7" id="KW-1185">Reference proteome</keyword>
<proteinExistence type="predicted"/>
<feature type="domain" description="HTH bat-type" evidence="4">
    <location>
        <begin position="154"/>
        <end position="205"/>
    </location>
</feature>
<evidence type="ECO:0000256" key="3">
    <source>
        <dbReference type="SAM" id="MobiDB-lite"/>
    </source>
</evidence>
<reference evidence="6 7" key="1">
    <citation type="journal article" date="2019" name="Int. J. Syst. Evol. Microbiol.">
        <title>The Global Catalogue of Microorganisms (GCM) 10K type strain sequencing project: providing services to taxonomists for standard genome sequencing and annotation.</title>
        <authorList>
            <consortium name="The Broad Institute Genomics Platform"/>
            <consortium name="The Broad Institute Genome Sequencing Center for Infectious Disease"/>
            <person name="Wu L."/>
            <person name="Ma J."/>
        </authorList>
    </citation>
    <scope>NUCLEOTIDE SEQUENCE [LARGE SCALE GENOMIC DNA]</scope>
    <source>
        <strain evidence="6 7">CGMCC 1.12237</strain>
    </source>
</reference>
<comment type="caution">
    <text evidence="6">The sequence shown here is derived from an EMBL/GenBank/DDBJ whole genome shotgun (WGS) entry which is preliminary data.</text>
</comment>
<evidence type="ECO:0000313" key="7">
    <source>
        <dbReference type="Proteomes" id="UP001596201"/>
    </source>
</evidence>
<keyword evidence="1" id="KW-0805">Transcription regulation</keyword>
<evidence type="ECO:0000259" key="4">
    <source>
        <dbReference type="Pfam" id="PF04967"/>
    </source>
</evidence>
<evidence type="ECO:0000256" key="1">
    <source>
        <dbReference type="ARBA" id="ARBA00023015"/>
    </source>
</evidence>
<dbReference type="Pfam" id="PF04967">
    <property type="entry name" value="HTH_10"/>
    <property type="match status" value="1"/>
</dbReference>
<organism evidence="6 7">
    <name type="scientific">Salinirubrum litoreum</name>
    <dbReference type="NCBI Taxonomy" id="1126234"/>
    <lineage>
        <taxon>Archaea</taxon>
        <taxon>Methanobacteriati</taxon>
        <taxon>Methanobacteriota</taxon>
        <taxon>Stenosarchaea group</taxon>
        <taxon>Halobacteria</taxon>
        <taxon>Halobacteriales</taxon>
        <taxon>Haloferacaceae</taxon>
        <taxon>Salinirubrum</taxon>
    </lineage>
</organism>
<feature type="domain" description="DmsR-like N-terminal" evidence="5">
    <location>
        <begin position="1"/>
        <end position="135"/>
    </location>
</feature>
<dbReference type="InterPro" id="IPR036388">
    <property type="entry name" value="WH-like_DNA-bd_sf"/>
</dbReference>
<dbReference type="PANTHER" id="PTHR34236">
    <property type="entry name" value="DIMETHYL SULFOXIDE REDUCTASE TRANSCRIPTIONAL ACTIVATOR"/>
    <property type="match status" value="1"/>
</dbReference>
<evidence type="ECO:0000313" key="6">
    <source>
        <dbReference type="EMBL" id="MFC5366959.1"/>
    </source>
</evidence>
<evidence type="ECO:0000256" key="2">
    <source>
        <dbReference type="ARBA" id="ARBA00023163"/>
    </source>
</evidence>
<evidence type="ECO:0000259" key="5">
    <source>
        <dbReference type="Pfam" id="PF24277"/>
    </source>
</evidence>
<protein>
    <submittedName>
        <fullName evidence="6">Helix-turn-helix domain-containing protein</fullName>
    </submittedName>
</protein>
<dbReference type="Gene3D" id="1.10.10.10">
    <property type="entry name" value="Winged helix-like DNA-binding domain superfamily/Winged helix DNA-binding domain"/>
    <property type="match status" value="1"/>
</dbReference>